<proteinExistence type="predicted"/>
<evidence type="ECO:0000313" key="1">
    <source>
        <dbReference type="EMBL" id="TWU25539.1"/>
    </source>
</evidence>
<protein>
    <submittedName>
        <fullName evidence="1">Uncharacterized protein</fullName>
    </submittedName>
</protein>
<name>A0A5C6CRV8_9BACT</name>
<reference evidence="1 2" key="1">
    <citation type="submission" date="2019-02" db="EMBL/GenBank/DDBJ databases">
        <title>Deep-cultivation of Planctomycetes and their phenomic and genomic characterization uncovers novel biology.</title>
        <authorList>
            <person name="Wiegand S."/>
            <person name="Jogler M."/>
            <person name="Boedeker C."/>
            <person name="Pinto D."/>
            <person name="Vollmers J."/>
            <person name="Rivas-Marin E."/>
            <person name="Kohn T."/>
            <person name="Peeters S.H."/>
            <person name="Heuer A."/>
            <person name="Rast P."/>
            <person name="Oberbeckmann S."/>
            <person name="Bunk B."/>
            <person name="Jeske O."/>
            <person name="Meyerdierks A."/>
            <person name="Storesund J.E."/>
            <person name="Kallscheuer N."/>
            <person name="Luecker S."/>
            <person name="Lage O.M."/>
            <person name="Pohl T."/>
            <person name="Merkel B.J."/>
            <person name="Hornburger P."/>
            <person name="Mueller R.-W."/>
            <person name="Bruemmer F."/>
            <person name="Labrenz M."/>
            <person name="Spormann A.M."/>
            <person name="Op Den Camp H."/>
            <person name="Overmann J."/>
            <person name="Amann R."/>
            <person name="Jetten M.S.M."/>
            <person name="Mascher T."/>
            <person name="Medema M.H."/>
            <person name="Devos D.P."/>
            <person name="Kaster A.-K."/>
            <person name="Ovreas L."/>
            <person name="Rohde M."/>
            <person name="Galperin M.Y."/>
            <person name="Jogler C."/>
        </authorList>
    </citation>
    <scope>NUCLEOTIDE SEQUENCE [LARGE SCALE GENOMIC DNA]</scope>
    <source>
        <strain evidence="1 2">Pla144</strain>
    </source>
</reference>
<evidence type="ECO:0000313" key="2">
    <source>
        <dbReference type="Proteomes" id="UP000318437"/>
    </source>
</evidence>
<accession>A0A5C6CRV8</accession>
<dbReference type="RefSeq" id="WP_146451139.1">
    <property type="nucleotide sequence ID" value="NZ_SJPS01000004.1"/>
</dbReference>
<dbReference type="AlphaFoldDB" id="A0A5C6CRV8"/>
<dbReference type="OrthoDB" id="9861124at2"/>
<dbReference type="EMBL" id="SJPS01000004">
    <property type="protein sequence ID" value="TWU25539.1"/>
    <property type="molecule type" value="Genomic_DNA"/>
</dbReference>
<sequence>MNRKWKWLADLSHGVYLPCYPRSPRRIVAPERLESRNAPGVMLPLFGSLFEAELNQSDEIQSSATHNRVLLQYYRTEAVAPPLAGQLNEPIFIEKILAEDKSLEYAPTVSVPESHVPYEIAVLDAAFDSISSEFGSSLNELPPLLTQPVIMDPASTHNWVDLVPLPVTEANLPDVGAGSIAVRTQTGSIRSEVSAPLPAPKDVVVPVAPPMIQPVITDPASEYNSPSFEGESLVAPLAPAAPPLMIQPVITGPASVYNAPGFTGELLAEPVAPEAPPLMIQPVISDPTSEYNAPGFTGEVLAEKVAPAVQQITAEVLII</sequence>
<organism evidence="1 2">
    <name type="scientific">Bythopirellula polymerisocia</name>
    <dbReference type="NCBI Taxonomy" id="2528003"/>
    <lineage>
        <taxon>Bacteria</taxon>
        <taxon>Pseudomonadati</taxon>
        <taxon>Planctomycetota</taxon>
        <taxon>Planctomycetia</taxon>
        <taxon>Pirellulales</taxon>
        <taxon>Lacipirellulaceae</taxon>
        <taxon>Bythopirellula</taxon>
    </lineage>
</organism>
<comment type="caution">
    <text evidence="1">The sequence shown here is derived from an EMBL/GenBank/DDBJ whole genome shotgun (WGS) entry which is preliminary data.</text>
</comment>
<keyword evidence="2" id="KW-1185">Reference proteome</keyword>
<dbReference type="Proteomes" id="UP000318437">
    <property type="component" value="Unassembled WGS sequence"/>
</dbReference>
<gene>
    <name evidence="1" type="ORF">Pla144_27460</name>
</gene>